<name>A0AAD5K9Y5_9FUNG</name>
<feature type="compositionally biased region" description="Acidic residues" evidence="2">
    <location>
        <begin position="464"/>
        <end position="477"/>
    </location>
</feature>
<feature type="compositionally biased region" description="Pro residues" evidence="2">
    <location>
        <begin position="347"/>
        <end position="356"/>
    </location>
</feature>
<keyword evidence="6" id="KW-1185">Reference proteome</keyword>
<dbReference type="Gene3D" id="2.30.29.30">
    <property type="entry name" value="Pleckstrin-homology domain (PH domain)/Phosphotyrosine-binding domain (PTB)"/>
    <property type="match status" value="1"/>
</dbReference>
<gene>
    <name evidence="5" type="ORF">BDA99DRAFT_568495</name>
</gene>
<organism evidence="5 6">
    <name type="scientific">Phascolomyces articulosus</name>
    <dbReference type="NCBI Taxonomy" id="60185"/>
    <lineage>
        <taxon>Eukaryota</taxon>
        <taxon>Fungi</taxon>
        <taxon>Fungi incertae sedis</taxon>
        <taxon>Mucoromycota</taxon>
        <taxon>Mucoromycotina</taxon>
        <taxon>Mucoromycetes</taxon>
        <taxon>Mucorales</taxon>
        <taxon>Lichtheimiaceae</taxon>
        <taxon>Phascolomyces</taxon>
    </lineage>
</organism>
<dbReference type="InterPro" id="IPR000697">
    <property type="entry name" value="WH1/EVH1_dom"/>
</dbReference>
<dbReference type="InterPro" id="IPR000095">
    <property type="entry name" value="CRIB_dom"/>
</dbReference>
<keyword evidence="1" id="KW-0945">Host-virus interaction</keyword>
<dbReference type="PANTHER" id="PTHR13037">
    <property type="entry name" value="FORMIN"/>
    <property type="match status" value="1"/>
</dbReference>
<dbReference type="InterPro" id="IPR036936">
    <property type="entry name" value="CRIB_dom_sf"/>
</dbReference>
<evidence type="ECO:0000256" key="2">
    <source>
        <dbReference type="SAM" id="MobiDB-lite"/>
    </source>
</evidence>
<evidence type="ECO:0000313" key="5">
    <source>
        <dbReference type="EMBL" id="KAI9275909.1"/>
    </source>
</evidence>
<dbReference type="Proteomes" id="UP001209540">
    <property type="component" value="Unassembled WGS sequence"/>
</dbReference>
<dbReference type="PROSITE" id="PS50108">
    <property type="entry name" value="CRIB"/>
    <property type="match status" value="1"/>
</dbReference>
<dbReference type="SUPFAM" id="SSF50729">
    <property type="entry name" value="PH domain-like"/>
    <property type="match status" value="1"/>
</dbReference>
<proteinExistence type="predicted"/>
<dbReference type="Pfam" id="PF00568">
    <property type="entry name" value="WH1"/>
    <property type="match status" value="1"/>
</dbReference>
<feature type="compositionally biased region" description="Low complexity" evidence="2">
    <location>
        <begin position="225"/>
        <end position="235"/>
    </location>
</feature>
<evidence type="ECO:0000259" key="4">
    <source>
        <dbReference type="PROSITE" id="PS50229"/>
    </source>
</evidence>
<dbReference type="CDD" id="cd00132">
    <property type="entry name" value="CRIB"/>
    <property type="match status" value="1"/>
</dbReference>
<sequence length="477" mass="51874">MPTVTLPTPADKSIVRKALPNASIYTAAVARLVIAFPDPEVWSHTGVWGAATLCKENGSYYIRIIDIENHTGILWEHELYQDFDFVQEAGFFYTFDTDDYIAGLEFVEEEEGETFYKKLVHRESIQLKAAANKQQQQPKQHAWRDKLRKKRIDKGLIGSPADFRHTGHIGFTQEKGFTVEGESGDIIGQLKSLGITAQEIEQNKGFIQEFMSKYDQEQQPVEQKPSSFLSPSSSSKGIQQQRGRPRAPSSPLPPAPQSNVYNREQYQKSPTPPPPPLSQQGRRKAPPPPPPRRARAATHSSVTQQQQPISPLPPPLPSRHPQQQQQQSIPPPPAPPPPPSFGISSAPIPPPPPPHPSLSSSVPVAPPPLPPSSAPPPPVTAPQLPPGTATDGRADLMASIRQAGGFGTLKQGGKLRNADQPPPPSSHQLSTSEPTSSGGGITKKPDLASSLAAAIQQRKQAMGSDDEDDTDDDEEWA</sequence>
<evidence type="ECO:0000313" key="6">
    <source>
        <dbReference type="Proteomes" id="UP001209540"/>
    </source>
</evidence>
<feature type="domain" description="CRIB" evidence="3">
    <location>
        <begin position="157"/>
        <end position="170"/>
    </location>
</feature>
<feature type="compositionally biased region" description="Polar residues" evidence="2">
    <location>
        <begin position="426"/>
        <end position="436"/>
    </location>
</feature>
<feature type="compositionally biased region" description="Low complexity" evidence="2">
    <location>
        <begin position="319"/>
        <end position="328"/>
    </location>
</feature>
<dbReference type="InterPro" id="IPR011993">
    <property type="entry name" value="PH-like_dom_sf"/>
</dbReference>
<dbReference type="SMART" id="SM00461">
    <property type="entry name" value="WH1"/>
    <property type="match status" value="1"/>
</dbReference>
<dbReference type="PROSITE" id="PS50229">
    <property type="entry name" value="WH1"/>
    <property type="match status" value="1"/>
</dbReference>
<dbReference type="Gene3D" id="3.90.810.10">
    <property type="entry name" value="CRIB domain"/>
    <property type="match status" value="1"/>
</dbReference>
<evidence type="ECO:0000259" key="3">
    <source>
        <dbReference type="PROSITE" id="PS50108"/>
    </source>
</evidence>
<dbReference type="Pfam" id="PF00786">
    <property type="entry name" value="PBD"/>
    <property type="match status" value="1"/>
</dbReference>
<evidence type="ECO:0008006" key="7">
    <source>
        <dbReference type="Google" id="ProtNLM"/>
    </source>
</evidence>
<evidence type="ECO:0000256" key="1">
    <source>
        <dbReference type="ARBA" id="ARBA00022581"/>
    </source>
</evidence>
<accession>A0AAD5K9Y5</accession>
<feature type="compositionally biased region" description="Pro residues" evidence="2">
    <location>
        <begin position="364"/>
        <end position="385"/>
    </location>
</feature>
<feature type="compositionally biased region" description="Polar residues" evidence="2">
    <location>
        <begin position="257"/>
        <end position="269"/>
    </location>
</feature>
<reference evidence="5" key="1">
    <citation type="journal article" date="2022" name="IScience">
        <title>Evolution of zygomycete secretomes and the origins of terrestrial fungal ecologies.</title>
        <authorList>
            <person name="Chang Y."/>
            <person name="Wang Y."/>
            <person name="Mondo S."/>
            <person name="Ahrendt S."/>
            <person name="Andreopoulos W."/>
            <person name="Barry K."/>
            <person name="Beard J."/>
            <person name="Benny G.L."/>
            <person name="Blankenship S."/>
            <person name="Bonito G."/>
            <person name="Cuomo C."/>
            <person name="Desiro A."/>
            <person name="Gervers K.A."/>
            <person name="Hundley H."/>
            <person name="Kuo A."/>
            <person name="LaButti K."/>
            <person name="Lang B.F."/>
            <person name="Lipzen A."/>
            <person name="O'Donnell K."/>
            <person name="Pangilinan J."/>
            <person name="Reynolds N."/>
            <person name="Sandor L."/>
            <person name="Smith M.E."/>
            <person name="Tsang A."/>
            <person name="Grigoriev I.V."/>
            <person name="Stajich J.E."/>
            <person name="Spatafora J.W."/>
        </authorList>
    </citation>
    <scope>NUCLEOTIDE SEQUENCE</scope>
    <source>
        <strain evidence="5">RSA 2281</strain>
    </source>
</reference>
<feature type="region of interest" description="Disordered" evidence="2">
    <location>
        <begin position="215"/>
        <end position="477"/>
    </location>
</feature>
<feature type="domain" description="WH1" evidence="4">
    <location>
        <begin position="17"/>
        <end position="126"/>
    </location>
</feature>
<dbReference type="PANTHER" id="PTHR13037:SF24">
    <property type="entry name" value="POLYCOMB PROTEIN PCL-RELATED"/>
    <property type="match status" value="1"/>
</dbReference>
<dbReference type="AlphaFoldDB" id="A0AAD5K9Y5"/>
<comment type="caution">
    <text evidence="5">The sequence shown here is derived from an EMBL/GenBank/DDBJ whole genome shotgun (WGS) entry which is preliminary data.</text>
</comment>
<feature type="compositionally biased region" description="Pro residues" evidence="2">
    <location>
        <begin position="329"/>
        <end position="340"/>
    </location>
</feature>
<dbReference type="EMBL" id="JAIXMP010000003">
    <property type="protein sequence ID" value="KAI9275909.1"/>
    <property type="molecule type" value="Genomic_DNA"/>
</dbReference>
<protein>
    <recommendedName>
        <fullName evidence="7">WH1-domain-containing protein</fullName>
    </recommendedName>
</protein>
<reference evidence="5" key="2">
    <citation type="submission" date="2023-02" db="EMBL/GenBank/DDBJ databases">
        <authorList>
            <consortium name="DOE Joint Genome Institute"/>
            <person name="Mondo S.J."/>
            <person name="Chang Y."/>
            <person name="Wang Y."/>
            <person name="Ahrendt S."/>
            <person name="Andreopoulos W."/>
            <person name="Barry K."/>
            <person name="Beard J."/>
            <person name="Benny G.L."/>
            <person name="Blankenship S."/>
            <person name="Bonito G."/>
            <person name="Cuomo C."/>
            <person name="Desiro A."/>
            <person name="Gervers K.A."/>
            <person name="Hundley H."/>
            <person name="Kuo A."/>
            <person name="LaButti K."/>
            <person name="Lang B.F."/>
            <person name="Lipzen A."/>
            <person name="O'Donnell K."/>
            <person name="Pangilinan J."/>
            <person name="Reynolds N."/>
            <person name="Sandor L."/>
            <person name="Smith M.W."/>
            <person name="Tsang A."/>
            <person name="Grigoriev I.V."/>
            <person name="Stajich J.E."/>
            <person name="Spatafora J.W."/>
        </authorList>
    </citation>
    <scope>NUCLEOTIDE SEQUENCE</scope>
    <source>
        <strain evidence="5">RSA 2281</strain>
    </source>
</reference>